<protein>
    <submittedName>
        <fullName evidence="2">Heavy-metal-associated domain-containing protein</fullName>
    </submittedName>
</protein>
<dbReference type="OrthoDB" id="44171at2157"/>
<evidence type="ECO:0000313" key="3">
    <source>
        <dbReference type="Proteomes" id="UP000282322"/>
    </source>
</evidence>
<dbReference type="PROSITE" id="PS50846">
    <property type="entry name" value="HMA_2"/>
    <property type="match status" value="1"/>
</dbReference>
<organism evidence="2 3">
    <name type="scientific">Halocatena pleomorpha</name>
    <dbReference type="NCBI Taxonomy" id="1785090"/>
    <lineage>
        <taxon>Archaea</taxon>
        <taxon>Methanobacteriati</taxon>
        <taxon>Methanobacteriota</taxon>
        <taxon>Stenosarchaea group</taxon>
        <taxon>Halobacteria</taxon>
        <taxon>Halobacteriales</taxon>
        <taxon>Natronomonadaceae</taxon>
        <taxon>Halocatena</taxon>
    </lineage>
</organism>
<dbReference type="SUPFAM" id="SSF55008">
    <property type="entry name" value="HMA, heavy metal-associated domain"/>
    <property type="match status" value="1"/>
</dbReference>
<name>A0A3P3RDC4_9EURY</name>
<dbReference type="RefSeq" id="WP_124954459.1">
    <property type="nucleotide sequence ID" value="NZ_RRCH01000014.1"/>
</dbReference>
<dbReference type="InterPro" id="IPR036163">
    <property type="entry name" value="HMA_dom_sf"/>
</dbReference>
<dbReference type="GO" id="GO:0046872">
    <property type="term" value="F:metal ion binding"/>
    <property type="evidence" value="ECO:0007669"/>
    <property type="project" value="InterPro"/>
</dbReference>
<dbReference type="CDD" id="cd00371">
    <property type="entry name" value="HMA"/>
    <property type="match status" value="1"/>
</dbReference>
<evidence type="ECO:0000313" key="2">
    <source>
        <dbReference type="EMBL" id="RRJ31507.1"/>
    </source>
</evidence>
<accession>A0A3P3RDC4</accession>
<dbReference type="InterPro" id="IPR006121">
    <property type="entry name" value="HMA_dom"/>
</dbReference>
<sequence>MTTTIDVEGMSCEHCEQTVEKALCDVTDVVSANAKHETETVTVEGTVDTTVLVQAIEDVGYTANA</sequence>
<dbReference type="Gene3D" id="3.30.70.100">
    <property type="match status" value="1"/>
</dbReference>
<dbReference type="EMBL" id="RRCH01000014">
    <property type="protein sequence ID" value="RRJ31507.1"/>
    <property type="molecule type" value="Genomic_DNA"/>
</dbReference>
<evidence type="ECO:0000259" key="1">
    <source>
        <dbReference type="PROSITE" id="PS50846"/>
    </source>
</evidence>
<dbReference type="Pfam" id="PF00403">
    <property type="entry name" value="HMA"/>
    <property type="match status" value="1"/>
</dbReference>
<feature type="domain" description="HMA" evidence="1">
    <location>
        <begin position="1"/>
        <end position="64"/>
    </location>
</feature>
<dbReference type="Proteomes" id="UP000282322">
    <property type="component" value="Unassembled WGS sequence"/>
</dbReference>
<comment type="caution">
    <text evidence="2">The sequence shown here is derived from an EMBL/GenBank/DDBJ whole genome shotgun (WGS) entry which is preliminary data.</text>
</comment>
<proteinExistence type="predicted"/>
<gene>
    <name evidence="2" type="ORF">EIK79_07280</name>
</gene>
<keyword evidence="3" id="KW-1185">Reference proteome</keyword>
<reference evidence="2 3" key="1">
    <citation type="submission" date="2018-11" db="EMBL/GenBank/DDBJ databases">
        <title>Taxonoimc description of Halomarina strain SPP-AMP-1.</title>
        <authorList>
            <person name="Pal Y."/>
            <person name="Srinivasana K."/>
            <person name="Verma A."/>
            <person name="Kumar P."/>
        </authorList>
    </citation>
    <scope>NUCLEOTIDE SEQUENCE [LARGE SCALE GENOMIC DNA]</scope>
    <source>
        <strain evidence="2 3">SPP-AMP-1</strain>
    </source>
</reference>
<dbReference type="AlphaFoldDB" id="A0A3P3RDC4"/>